<gene>
    <name evidence="1" type="ordered locus">Bcell_0657</name>
</gene>
<dbReference type="HOGENOM" id="CLU_686340_0_0_9"/>
<dbReference type="STRING" id="649639.Bcell_0657"/>
<protein>
    <submittedName>
        <fullName evidence="1">Uncharacterized protein</fullName>
    </submittedName>
</protein>
<dbReference type="eggNOG" id="ENOG502ZA24">
    <property type="taxonomic scope" value="Bacteria"/>
</dbReference>
<evidence type="ECO:0000313" key="1">
    <source>
        <dbReference type="EMBL" id="ADU28939.1"/>
    </source>
</evidence>
<dbReference type="Proteomes" id="UP000001401">
    <property type="component" value="Chromosome"/>
</dbReference>
<dbReference type="EMBL" id="CP002394">
    <property type="protein sequence ID" value="ADU28939.1"/>
    <property type="molecule type" value="Genomic_DNA"/>
</dbReference>
<organism evidence="1 2">
    <name type="scientific">Evansella cellulosilytica (strain ATCC 21833 / DSM 2522 / FERM P-1141 / JCM 9156 / N-4)</name>
    <name type="common">Bacillus cellulosilyticus</name>
    <dbReference type="NCBI Taxonomy" id="649639"/>
    <lineage>
        <taxon>Bacteria</taxon>
        <taxon>Bacillati</taxon>
        <taxon>Bacillota</taxon>
        <taxon>Bacilli</taxon>
        <taxon>Bacillales</taxon>
        <taxon>Bacillaceae</taxon>
        <taxon>Evansella</taxon>
    </lineage>
</organism>
<accession>E6TZ77</accession>
<reference evidence="1 2" key="1">
    <citation type="submission" date="2010-12" db="EMBL/GenBank/DDBJ databases">
        <title>Complete sequence of Bacillus cellulosilyticus DSM 2522.</title>
        <authorList>
            <consortium name="US DOE Joint Genome Institute"/>
            <person name="Lucas S."/>
            <person name="Copeland A."/>
            <person name="Lapidus A."/>
            <person name="Cheng J.-F."/>
            <person name="Bruce D."/>
            <person name="Goodwin L."/>
            <person name="Pitluck S."/>
            <person name="Chertkov O."/>
            <person name="Detter J.C."/>
            <person name="Han C."/>
            <person name="Tapia R."/>
            <person name="Land M."/>
            <person name="Hauser L."/>
            <person name="Jeffries C."/>
            <person name="Kyrpides N."/>
            <person name="Ivanova N."/>
            <person name="Mikhailova N."/>
            <person name="Brumm P."/>
            <person name="Mead D."/>
            <person name="Woyke T."/>
        </authorList>
    </citation>
    <scope>NUCLEOTIDE SEQUENCE [LARGE SCALE GENOMIC DNA]</scope>
    <source>
        <strain evidence="2">ATCC 21833 / DSM 2522 / FERM P-1141 / JCM 9156 / N-4</strain>
    </source>
</reference>
<proteinExistence type="predicted"/>
<dbReference type="OrthoDB" id="161597at2"/>
<evidence type="ECO:0000313" key="2">
    <source>
        <dbReference type="Proteomes" id="UP000001401"/>
    </source>
</evidence>
<name>E6TZ77_EVAC2</name>
<dbReference type="KEGG" id="bco:Bcell_0657"/>
<sequence>MNEKFTKIYENKELYWPKFNLVAFAVYNNKFVSIYNHPTVSSSDNPYETANWKDVFFGAESIITFEGHPTAIVNEDLHENEASVYSLIAHELFHGHQYINNENRYPNELLSISYPLSEDNVELRNQERRALYNAVRCSTAEERADNLSTFFQLREKRRGELGDYLKYEELVETIEGPAWYVEAKAYSHITGTPFKIIIENNGESLLDQIESSTYIRKSCYSSGMFICLLLDEVRPDWKEHFFDCQFSIYELLYQVINAPIHREVKELVISKATREIISYVKAMKEKLFIECEKKEGHHVLIEGDIALTGFDPMNMVASGKRLLHQQFLFVSIHEKKLHFNQPVITFYREEMLKPHKIHVVLPTPPKQHQVNRTVILDGIGKIKGLLAKKGDTYLIKCK</sequence>
<dbReference type="RefSeq" id="WP_013487280.1">
    <property type="nucleotide sequence ID" value="NC_014829.1"/>
</dbReference>
<keyword evidence="2" id="KW-1185">Reference proteome</keyword>
<dbReference type="AlphaFoldDB" id="E6TZ77"/>